<keyword evidence="2" id="KW-1185">Reference proteome</keyword>
<gene>
    <name evidence="1" type="ORF">OJF2_43500</name>
</gene>
<sequence>MAREVFLRLRERGRRAALHEIPYRYTLLALVDSPSTAATDYSMPAGGRRLDADLDGLDEDLRRRHPHALIFEFHNSEDTQPMLGIDPAKPACEYEVGPIGPGSARAFEIGTWRNVDHLGRPGKYLIELPARYVLEESPVRERRRRRLAQFREAGYDFDPRWSHYLESRADVAASRRRGYLAGCLARKVADWITGCG</sequence>
<reference evidence="1 2" key="1">
    <citation type="submission" date="2019-08" db="EMBL/GenBank/DDBJ databases">
        <title>Deep-cultivation of Planctomycetes and their phenomic and genomic characterization uncovers novel biology.</title>
        <authorList>
            <person name="Wiegand S."/>
            <person name="Jogler M."/>
            <person name="Boedeker C."/>
            <person name="Pinto D."/>
            <person name="Vollmers J."/>
            <person name="Rivas-Marin E."/>
            <person name="Kohn T."/>
            <person name="Peeters S.H."/>
            <person name="Heuer A."/>
            <person name="Rast P."/>
            <person name="Oberbeckmann S."/>
            <person name="Bunk B."/>
            <person name="Jeske O."/>
            <person name="Meyerdierks A."/>
            <person name="Storesund J.E."/>
            <person name="Kallscheuer N."/>
            <person name="Luecker S."/>
            <person name="Lage O.M."/>
            <person name="Pohl T."/>
            <person name="Merkel B.J."/>
            <person name="Hornburger P."/>
            <person name="Mueller R.-W."/>
            <person name="Bruemmer F."/>
            <person name="Labrenz M."/>
            <person name="Spormann A.M."/>
            <person name="Op den Camp H."/>
            <person name="Overmann J."/>
            <person name="Amann R."/>
            <person name="Jetten M.S.M."/>
            <person name="Mascher T."/>
            <person name="Medema M.H."/>
            <person name="Devos D.P."/>
            <person name="Kaster A.-K."/>
            <person name="Ovreas L."/>
            <person name="Rohde M."/>
            <person name="Galperin M.Y."/>
            <person name="Jogler C."/>
        </authorList>
    </citation>
    <scope>NUCLEOTIDE SEQUENCE [LARGE SCALE GENOMIC DNA]</scope>
    <source>
        <strain evidence="1 2">OJF2</strain>
    </source>
</reference>
<dbReference type="AlphaFoldDB" id="A0A5B9W5D3"/>
<organism evidence="1 2">
    <name type="scientific">Aquisphaera giovannonii</name>
    <dbReference type="NCBI Taxonomy" id="406548"/>
    <lineage>
        <taxon>Bacteria</taxon>
        <taxon>Pseudomonadati</taxon>
        <taxon>Planctomycetota</taxon>
        <taxon>Planctomycetia</taxon>
        <taxon>Isosphaerales</taxon>
        <taxon>Isosphaeraceae</taxon>
        <taxon>Aquisphaera</taxon>
    </lineage>
</organism>
<dbReference type="Proteomes" id="UP000324233">
    <property type="component" value="Chromosome"/>
</dbReference>
<dbReference type="KEGG" id="agv:OJF2_43500"/>
<protein>
    <submittedName>
        <fullName evidence="1">Uncharacterized protein</fullName>
    </submittedName>
</protein>
<name>A0A5B9W5D3_9BACT</name>
<accession>A0A5B9W5D3</accession>
<evidence type="ECO:0000313" key="1">
    <source>
        <dbReference type="EMBL" id="QEH35793.1"/>
    </source>
</evidence>
<dbReference type="EMBL" id="CP042997">
    <property type="protein sequence ID" value="QEH35793.1"/>
    <property type="molecule type" value="Genomic_DNA"/>
</dbReference>
<proteinExistence type="predicted"/>
<evidence type="ECO:0000313" key="2">
    <source>
        <dbReference type="Proteomes" id="UP000324233"/>
    </source>
</evidence>